<keyword evidence="1" id="KW-1133">Transmembrane helix</keyword>
<proteinExistence type="predicted"/>
<feature type="transmembrane region" description="Helical" evidence="1">
    <location>
        <begin position="35"/>
        <end position="54"/>
    </location>
</feature>
<dbReference type="EMBL" id="WYDN01000003">
    <property type="protein sequence ID" value="NAZ15457.1"/>
    <property type="molecule type" value="Genomic_DNA"/>
</dbReference>
<keyword evidence="1" id="KW-0812">Transmembrane</keyword>
<evidence type="ECO:0000313" key="3">
    <source>
        <dbReference type="Proteomes" id="UP000477543"/>
    </source>
</evidence>
<feature type="transmembrane region" description="Helical" evidence="1">
    <location>
        <begin position="93"/>
        <end position="111"/>
    </location>
</feature>
<reference evidence="2 3" key="1">
    <citation type="submission" date="2020-01" db="EMBL/GenBank/DDBJ databases">
        <title>Glutamicibacter soli M275.</title>
        <authorList>
            <person name="Meng X."/>
        </authorList>
    </citation>
    <scope>NUCLEOTIDE SEQUENCE [LARGE SCALE GENOMIC DNA]</scope>
    <source>
        <strain evidence="2 3">M275</strain>
    </source>
</reference>
<feature type="transmembrane region" description="Helical" evidence="1">
    <location>
        <begin position="66"/>
        <end position="86"/>
    </location>
</feature>
<gene>
    <name evidence="2" type="ORF">GT020_05150</name>
</gene>
<dbReference type="AlphaFoldDB" id="A0A6L9G3B8"/>
<protein>
    <submittedName>
        <fullName evidence="2">Uncharacterized protein</fullName>
    </submittedName>
</protein>
<dbReference type="RefSeq" id="WP_161447869.1">
    <property type="nucleotide sequence ID" value="NZ_WYDN01000003.1"/>
</dbReference>
<keyword evidence="1" id="KW-0472">Membrane</keyword>
<dbReference type="Proteomes" id="UP000477543">
    <property type="component" value="Unassembled WGS sequence"/>
</dbReference>
<feature type="transmembrane region" description="Helical" evidence="1">
    <location>
        <begin position="217"/>
        <end position="237"/>
    </location>
</feature>
<organism evidence="2 3">
    <name type="scientific">Glutamicibacter soli</name>
    <dbReference type="NCBI Taxonomy" id="453836"/>
    <lineage>
        <taxon>Bacteria</taxon>
        <taxon>Bacillati</taxon>
        <taxon>Actinomycetota</taxon>
        <taxon>Actinomycetes</taxon>
        <taxon>Micrococcales</taxon>
        <taxon>Micrococcaceae</taxon>
        <taxon>Glutamicibacter</taxon>
    </lineage>
</organism>
<evidence type="ECO:0000256" key="1">
    <source>
        <dbReference type="SAM" id="Phobius"/>
    </source>
</evidence>
<accession>A0A6L9G3B8</accession>
<name>A0A6L9G3B8_9MICC</name>
<evidence type="ECO:0000313" key="2">
    <source>
        <dbReference type="EMBL" id="NAZ15457.1"/>
    </source>
</evidence>
<comment type="caution">
    <text evidence="2">The sequence shown here is derived from an EMBL/GenBank/DDBJ whole genome shotgun (WGS) entry which is preliminary data.</text>
</comment>
<sequence length="440" mass="46766">MTSTAGSATYTEIAPSSAEWAAVTRRPPRALAQRISWLLVLLTTAGIFVGFQHWNDPDAEAWDGGFQLLDVLGLASIGLVVIFSLAGWYLHQFNLGLAPLLLGIAAVAHTLDSSPEAVFWWVGTLLAALWLLFDFTLLARQTLQVRALARSLPAGTGLAQERGARTKLLLGSAAEGLWGLGAGLLAAGLWWWTLRIFAAEEGLTAAALDQASESDLWAIPALLAAALAAVLLLRALLGALARGLVGRYAWRLPTGPGPVELVWDEDEPSGGQINIERDTSEYRCICVAELVQMFPEDAEEIRESTDVSASNHCPIHGIDAINLLSPRDFASLAGSLWLWDELSGLPQSDAFTGSSPLVVGYCGSAFTGYPGTATTRGTVDIVDYADCALEVGRGDGEFAGPRPASAPSVGVVDKIDLRPFGIAGHAVRFKHARAWFVPGT</sequence>
<feature type="transmembrane region" description="Helical" evidence="1">
    <location>
        <begin position="168"/>
        <end position="192"/>
    </location>
</feature>
<feature type="transmembrane region" description="Helical" evidence="1">
    <location>
        <begin position="117"/>
        <end position="138"/>
    </location>
</feature>